<organism evidence="2 3">
    <name type="scientific">Eiseniibacteriota bacterium</name>
    <dbReference type="NCBI Taxonomy" id="2212470"/>
    <lineage>
        <taxon>Bacteria</taxon>
        <taxon>Candidatus Eiseniibacteriota</taxon>
    </lineage>
</organism>
<proteinExistence type="predicted"/>
<reference evidence="2" key="1">
    <citation type="submission" date="2019-03" db="EMBL/GenBank/DDBJ databases">
        <title>Lake Tanganyika Metagenome-Assembled Genomes (MAGs).</title>
        <authorList>
            <person name="Tran P."/>
        </authorList>
    </citation>
    <scope>NUCLEOTIDE SEQUENCE</scope>
    <source>
        <strain evidence="2">M_DeepCast_400m_m2_100</strain>
    </source>
</reference>
<feature type="domain" description="HDOD" evidence="1">
    <location>
        <begin position="29"/>
        <end position="224"/>
    </location>
</feature>
<dbReference type="InterPro" id="IPR052340">
    <property type="entry name" value="RNase_Y/CdgJ"/>
</dbReference>
<evidence type="ECO:0000313" key="2">
    <source>
        <dbReference type="EMBL" id="MBM3316905.1"/>
    </source>
</evidence>
<evidence type="ECO:0000259" key="1">
    <source>
        <dbReference type="PROSITE" id="PS51833"/>
    </source>
</evidence>
<dbReference type="PROSITE" id="PS51833">
    <property type="entry name" value="HDOD"/>
    <property type="match status" value="1"/>
</dbReference>
<dbReference type="PANTHER" id="PTHR33525:SF3">
    <property type="entry name" value="RIBONUCLEASE Y"/>
    <property type="match status" value="1"/>
</dbReference>
<sequence length="321" mass="35633">MSPEVADKVRRRAAEGREWFRSLVRDIDLPPLPAVSARLVAEISQPEPDMERVTTAIASAPETAAKVLRTVNSSMFALRNPVLSVRHAIALLGMRHIKPIALSFAMMEALPRPDEKIFDHQGFWTDSLVRAMFARHFAQRAQRGDEEDAFTAALMADLAVPVLLVLWPELYGAVIQRWPAGRESLTALEKKALGWDHAQAGAWVTDQWKLPPELVCFVGLHNLGPEQIREFDLADTIALPISVAALAPSVGRAEPERAQRWVRAVLDDLRMPAAELLQRIAGVRESFREIAEFFGLGSGRADGVFDLLLETATAESERRPL</sequence>
<name>A0A938BQ57_UNCEI</name>
<dbReference type="Proteomes" id="UP000748308">
    <property type="component" value="Unassembled WGS sequence"/>
</dbReference>
<dbReference type="Pfam" id="PF08668">
    <property type="entry name" value="HDOD"/>
    <property type="match status" value="1"/>
</dbReference>
<accession>A0A938BQ57</accession>
<dbReference type="EMBL" id="VGIY01000054">
    <property type="protein sequence ID" value="MBM3316905.1"/>
    <property type="molecule type" value="Genomic_DNA"/>
</dbReference>
<dbReference type="AlphaFoldDB" id="A0A938BQ57"/>
<comment type="caution">
    <text evidence="2">The sequence shown here is derived from an EMBL/GenBank/DDBJ whole genome shotgun (WGS) entry which is preliminary data.</text>
</comment>
<gene>
    <name evidence="2" type="ORF">FJY75_03540</name>
</gene>
<protein>
    <submittedName>
        <fullName evidence="2">HDOD domain-containing protein</fullName>
    </submittedName>
</protein>
<evidence type="ECO:0000313" key="3">
    <source>
        <dbReference type="Proteomes" id="UP000748308"/>
    </source>
</evidence>
<dbReference type="SUPFAM" id="SSF109604">
    <property type="entry name" value="HD-domain/PDEase-like"/>
    <property type="match status" value="1"/>
</dbReference>
<dbReference type="Gene3D" id="1.10.3210.10">
    <property type="entry name" value="Hypothetical protein af1432"/>
    <property type="match status" value="1"/>
</dbReference>
<dbReference type="PANTHER" id="PTHR33525">
    <property type="match status" value="1"/>
</dbReference>
<dbReference type="InterPro" id="IPR013976">
    <property type="entry name" value="HDOD"/>
</dbReference>